<dbReference type="HOGENOM" id="CLU_020336_49_0_1"/>
<evidence type="ECO:0000313" key="7">
    <source>
        <dbReference type="Proteomes" id="UP000016936"/>
    </source>
</evidence>
<dbReference type="Gene3D" id="3.40.50.1820">
    <property type="entry name" value="alpha/beta hydrolase"/>
    <property type="match status" value="1"/>
</dbReference>
<dbReference type="STRING" id="701091.M2TRR8"/>
<comment type="subcellular location">
    <subcellularLocation>
        <location evidence="1">Peroxisome</location>
    </subcellularLocation>
</comment>
<evidence type="ECO:0000313" key="6">
    <source>
        <dbReference type="EMBL" id="EMD89214.1"/>
    </source>
</evidence>
<dbReference type="eggNOG" id="KOG1198">
    <property type="taxonomic scope" value="Eukaryota"/>
</dbReference>
<proteinExistence type="inferred from homology"/>
<name>M2TRR8_COCH5</name>
<dbReference type="PANTHER" id="PTHR45763">
    <property type="entry name" value="HYDROLASE, ALPHA/BETA FOLD FAMILY PROTEIN, EXPRESSED-RELATED"/>
    <property type="match status" value="1"/>
</dbReference>
<gene>
    <name evidence="6" type="ORF">COCHEDRAFT_1196137</name>
</gene>
<keyword evidence="7" id="KW-1185">Reference proteome</keyword>
<dbReference type="SUPFAM" id="SSF53474">
    <property type="entry name" value="alpha/beta-Hydrolases"/>
    <property type="match status" value="1"/>
</dbReference>
<sequence length="322" mass="36320">MQQENESLKLNDGRKLSYAIYGSPVPQRTIIYLHGYPSSRYEGKLWHSSCATHNIRLIAPDRPGNGLSTFQHNRRILDFPADILALTEHLKIHQFYVLGVAEGAPYALACIKEIPKERLLGASIVSGLYPVKLGTSGMILPSRIVLWIAPWMTSFTAALFDSKMGKPSRNEDPRVFEDALSREMESWHPGDQKAIRCANVWPTFVAMTKESFHNGSEGVGWEAKLNGSEWGFELAHVHVGEGEVPLTLWHGKDDRNSPVGMVERAKKLLPGCVLRLKEGEGHFGFIFRDADEILEDLVRREGKDEKDEKEEFMMVSVTQVYE</sequence>
<evidence type="ECO:0000259" key="5">
    <source>
        <dbReference type="Pfam" id="PF00561"/>
    </source>
</evidence>
<dbReference type="Proteomes" id="UP000016936">
    <property type="component" value="Unassembled WGS sequence"/>
</dbReference>
<reference evidence="6 7" key="1">
    <citation type="journal article" date="2012" name="PLoS Pathog.">
        <title>Diverse lifestyles and strategies of plant pathogenesis encoded in the genomes of eighteen Dothideomycetes fungi.</title>
        <authorList>
            <person name="Ohm R.A."/>
            <person name="Feau N."/>
            <person name="Henrissat B."/>
            <person name="Schoch C.L."/>
            <person name="Horwitz B.A."/>
            <person name="Barry K.W."/>
            <person name="Condon B.J."/>
            <person name="Copeland A.C."/>
            <person name="Dhillon B."/>
            <person name="Glaser F."/>
            <person name="Hesse C.N."/>
            <person name="Kosti I."/>
            <person name="LaButti K."/>
            <person name="Lindquist E.A."/>
            <person name="Lucas S."/>
            <person name="Salamov A.A."/>
            <person name="Bradshaw R.E."/>
            <person name="Ciuffetti L."/>
            <person name="Hamelin R.C."/>
            <person name="Kema G.H.J."/>
            <person name="Lawrence C."/>
            <person name="Scott J.A."/>
            <person name="Spatafora J.W."/>
            <person name="Turgeon B.G."/>
            <person name="de Wit P.J.G.M."/>
            <person name="Zhong S."/>
            <person name="Goodwin S.B."/>
            <person name="Grigoriev I.V."/>
        </authorList>
    </citation>
    <scope>NUCLEOTIDE SEQUENCE [LARGE SCALE GENOMIC DNA]</scope>
    <source>
        <strain evidence="7">C5 / ATCC 48332 / race O</strain>
    </source>
</reference>
<dbReference type="OMA" id="YGWIDDA"/>
<feature type="domain" description="AB hydrolase-1" evidence="5">
    <location>
        <begin position="29"/>
        <end position="288"/>
    </location>
</feature>
<dbReference type="InterPro" id="IPR000073">
    <property type="entry name" value="AB_hydrolase_1"/>
</dbReference>
<evidence type="ECO:0000256" key="1">
    <source>
        <dbReference type="ARBA" id="ARBA00004275"/>
    </source>
</evidence>
<comment type="similarity">
    <text evidence="2">Belongs to the AB hydrolase superfamily. AKT2 hydrolase family.</text>
</comment>
<dbReference type="GO" id="GO:0005777">
    <property type="term" value="C:peroxisome"/>
    <property type="evidence" value="ECO:0007669"/>
    <property type="project" value="UniProtKB-SubCell"/>
</dbReference>
<evidence type="ECO:0000256" key="4">
    <source>
        <dbReference type="ARBA" id="ARBA00023140"/>
    </source>
</evidence>
<protein>
    <recommendedName>
        <fullName evidence="5">AB hydrolase-1 domain-containing protein</fullName>
    </recommendedName>
</protein>
<keyword evidence="3" id="KW-0843">Virulence</keyword>
<reference evidence="7" key="2">
    <citation type="journal article" date="2013" name="PLoS Genet.">
        <title>Comparative genome structure, secondary metabolite, and effector coding capacity across Cochliobolus pathogens.</title>
        <authorList>
            <person name="Condon B.J."/>
            <person name="Leng Y."/>
            <person name="Wu D."/>
            <person name="Bushley K.E."/>
            <person name="Ohm R.A."/>
            <person name="Otillar R."/>
            <person name="Martin J."/>
            <person name="Schackwitz W."/>
            <person name="Grimwood J."/>
            <person name="MohdZainudin N."/>
            <person name="Xue C."/>
            <person name="Wang R."/>
            <person name="Manning V.A."/>
            <person name="Dhillon B."/>
            <person name="Tu Z.J."/>
            <person name="Steffenson B.J."/>
            <person name="Salamov A."/>
            <person name="Sun H."/>
            <person name="Lowry S."/>
            <person name="LaButti K."/>
            <person name="Han J."/>
            <person name="Copeland A."/>
            <person name="Lindquist E."/>
            <person name="Barry K."/>
            <person name="Schmutz J."/>
            <person name="Baker S.E."/>
            <person name="Ciuffetti L.M."/>
            <person name="Grigoriev I.V."/>
            <person name="Zhong S."/>
            <person name="Turgeon B.G."/>
        </authorList>
    </citation>
    <scope>NUCLEOTIDE SEQUENCE [LARGE SCALE GENOMIC DNA]</scope>
    <source>
        <strain evidence="7">C5 / ATCC 48332 / race O</strain>
    </source>
</reference>
<dbReference type="InterPro" id="IPR029058">
    <property type="entry name" value="AB_hydrolase_fold"/>
</dbReference>
<accession>M2TRR8</accession>
<evidence type="ECO:0000256" key="2">
    <source>
        <dbReference type="ARBA" id="ARBA00005668"/>
    </source>
</evidence>
<dbReference type="AlphaFoldDB" id="M2TRR8"/>
<keyword evidence="4" id="KW-0576">Peroxisome</keyword>
<dbReference type="OrthoDB" id="294702at2759"/>
<dbReference type="Pfam" id="PF00561">
    <property type="entry name" value="Abhydrolase_1"/>
    <property type="match status" value="1"/>
</dbReference>
<evidence type="ECO:0000256" key="3">
    <source>
        <dbReference type="ARBA" id="ARBA00023026"/>
    </source>
</evidence>
<dbReference type="EMBL" id="KB445579">
    <property type="protein sequence ID" value="EMD89214.1"/>
    <property type="molecule type" value="Genomic_DNA"/>
</dbReference>
<organism evidence="6 7">
    <name type="scientific">Cochliobolus heterostrophus (strain C5 / ATCC 48332 / race O)</name>
    <name type="common">Southern corn leaf blight fungus</name>
    <name type="synonym">Bipolaris maydis</name>
    <dbReference type="NCBI Taxonomy" id="701091"/>
    <lineage>
        <taxon>Eukaryota</taxon>
        <taxon>Fungi</taxon>
        <taxon>Dikarya</taxon>
        <taxon>Ascomycota</taxon>
        <taxon>Pezizomycotina</taxon>
        <taxon>Dothideomycetes</taxon>
        <taxon>Pleosporomycetidae</taxon>
        <taxon>Pleosporales</taxon>
        <taxon>Pleosporineae</taxon>
        <taxon>Pleosporaceae</taxon>
        <taxon>Bipolaris</taxon>
    </lineage>
</organism>
<dbReference type="PANTHER" id="PTHR45763:SF46">
    <property type="entry name" value="AB HYDROLASE-1 DOMAIN-CONTAINING PROTEIN"/>
    <property type="match status" value="1"/>
</dbReference>